<feature type="transmembrane region" description="Helical" evidence="1">
    <location>
        <begin position="7"/>
        <end position="30"/>
    </location>
</feature>
<proteinExistence type="predicted"/>
<keyword evidence="1" id="KW-1133">Transmembrane helix</keyword>
<evidence type="ECO:0000313" key="2">
    <source>
        <dbReference type="EMBL" id="QHT20302.1"/>
    </source>
</evidence>
<reference evidence="2" key="1">
    <citation type="journal article" date="2020" name="Nature">
        <title>Giant virus diversity and host interactions through global metagenomics.</title>
        <authorList>
            <person name="Schulz F."/>
            <person name="Roux S."/>
            <person name="Paez-Espino D."/>
            <person name="Jungbluth S."/>
            <person name="Walsh D.A."/>
            <person name="Denef V.J."/>
            <person name="McMahon K.D."/>
            <person name="Konstantinidis K.T."/>
            <person name="Eloe-Fadrosh E.A."/>
            <person name="Kyrpides N.C."/>
            <person name="Woyke T."/>
        </authorList>
    </citation>
    <scope>NUCLEOTIDE SEQUENCE</scope>
    <source>
        <strain evidence="2">GVMAG-M-3300023174-60</strain>
    </source>
</reference>
<sequence>MYRTELTYFIVLTVIILFSQFLPTDILLLLDNFVVRIAIVFALLYLISLGPTAGILGLMAVAVMYLERNRRKVVIAAKKIDLMDWSRPEQATVEEASEPQKTVPVNEFDKPDEEEFDYMPHETCDSGNFEPVAPTINEKAVLSTIYPLNKNGPEAGTGSDQLFEELGFGHIRGVETVGDSR</sequence>
<dbReference type="EMBL" id="MN739677">
    <property type="protein sequence ID" value="QHT20302.1"/>
    <property type="molecule type" value="Genomic_DNA"/>
</dbReference>
<evidence type="ECO:0000256" key="1">
    <source>
        <dbReference type="SAM" id="Phobius"/>
    </source>
</evidence>
<protein>
    <submittedName>
        <fullName evidence="2">Uncharacterized protein</fullName>
    </submittedName>
</protein>
<accession>A0A6C0DUZ9</accession>
<feature type="transmembrane region" description="Helical" evidence="1">
    <location>
        <begin position="36"/>
        <end position="66"/>
    </location>
</feature>
<keyword evidence="1" id="KW-0812">Transmembrane</keyword>
<keyword evidence="1" id="KW-0472">Membrane</keyword>
<organism evidence="2">
    <name type="scientific">viral metagenome</name>
    <dbReference type="NCBI Taxonomy" id="1070528"/>
    <lineage>
        <taxon>unclassified sequences</taxon>
        <taxon>metagenomes</taxon>
        <taxon>organismal metagenomes</taxon>
    </lineage>
</organism>
<name>A0A6C0DUZ9_9ZZZZ</name>
<dbReference type="AlphaFoldDB" id="A0A6C0DUZ9"/>